<dbReference type="EMBL" id="AP014633">
    <property type="protein sequence ID" value="BAP57460.1"/>
    <property type="molecule type" value="Genomic_DNA"/>
</dbReference>
<dbReference type="KEGG" id="tig:THII_3163"/>
<reference evidence="3 4" key="1">
    <citation type="journal article" date="2014" name="ISME J.">
        <title>Ecophysiology of Thioploca ingrica as revealed by the complete genome sequence supplemented with proteomic evidence.</title>
        <authorList>
            <person name="Kojima H."/>
            <person name="Ogura Y."/>
            <person name="Yamamoto N."/>
            <person name="Togashi T."/>
            <person name="Mori H."/>
            <person name="Watanabe T."/>
            <person name="Nemoto F."/>
            <person name="Kurokawa K."/>
            <person name="Hayashi T."/>
            <person name="Fukui M."/>
        </authorList>
    </citation>
    <scope>NUCLEOTIDE SEQUENCE [LARGE SCALE GENOMIC DNA]</scope>
</reference>
<evidence type="ECO:0000313" key="4">
    <source>
        <dbReference type="Proteomes" id="UP000031623"/>
    </source>
</evidence>
<dbReference type="OrthoDB" id="92254at2"/>
<gene>
    <name evidence="3" type="ORF">THII_3163</name>
</gene>
<comment type="similarity">
    <text evidence="1">Belongs to the transglycosylase Slt family.</text>
</comment>
<organism evidence="3 4">
    <name type="scientific">Thioploca ingrica</name>
    <dbReference type="NCBI Taxonomy" id="40754"/>
    <lineage>
        <taxon>Bacteria</taxon>
        <taxon>Pseudomonadati</taxon>
        <taxon>Pseudomonadota</taxon>
        <taxon>Gammaproteobacteria</taxon>
        <taxon>Thiotrichales</taxon>
        <taxon>Thiotrichaceae</taxon>
        <taxon>Thioploca</taxon>
    </lineage>
</organism>
<dbReference type="AlphaFoldDB" id="A0A090APM0"/>
<evidence type="ECO:0000313" key="3">
    <source>
        <dbReference type="EMBL" id="BAP57460.1"/>
    </source>
</evidence>
<evidence type="ECO:0000256" key="1">
    <source>
        <dbReference type="ARBA" id="ARBA00007734"/>
    </source>
</evidence>
<dbReference type="CDD" id="cd00254">
    <property type="entry name" value="LT-like"/>
    <property type="match status" value="1"/>
</dbReference>
<dbReference type="HOGENOM" id="CLU_1539333_0_0_6"/>
<protein>
    <submittedName>
        <fullName evidence="3">Transglycosylase SLT domain protein</fullName>
    </submittedName>
</protein>
<sequence length="174" mass="19546">MKIKPYLIALVLTLLLVLVGCATQPASIPEPVAVPLSRTIPINPSTNLLSLASQAAFKYGIDHRLFHALVKQESAWNPYAISRKGARGLTQIMPVTGWVHCGLQSHVLFDPKLNLECGASYFSRLLRRFKSVQLALAAYNSGETRVARLGRVPHIRETQRYVDRIMSSWRRSFY</sequence>
<dbReference type="InterPro" id="IPR008258">
    <property type="entry name" value="Transglycosylase_SLT_dom_1"/>
</dbReference>
<accession>A0A090APM0</accession>
<proteinExistence type="inferred from homology"/>
<name>A0A090APM0_9GAMM</name>
<dbReference type="PANTHER" id="PTHR37423:SF2">
    <property type="entry name" value="MEMBRANE-BOUND LYTIC MUREIN TRANSGLYCOSYLASE C"/>
    <property type="match status" value="1"/>
</dbReference>
<dbReference type="SUPFAM" id="SSF53955">
    <property type="entry name" value="Lysozyme-like"/>
    <property type="match status" value="1"/>
</dbReference>
<feature type="domain" description="Transglycosylase SLT" evidence="2">
    <location>
        <begin position="51"/>
        <end position="152"/>
    </location>
</feature>
<dbReference type="PROSITE" id="PS51257">
    <property type="entry name" value="PROKAR_LIPOPROTEIN"/>
    <property type="match status" value="1"/>
</dbReference>
<dbReference type="Pfam" id="PF01464">
    <property type="entry name" value="SLT"/>
    <property type="match status" value="1"/>
</dbReference>
<dbReference type="Gene3D" id="1.10.530.10">
    <property type="match status" value="1"/>
</dbReference>
<dbReference type="PANTHER" id="PTHR37423">
    <property type="entry name" value="SOLUBLE LYTIC MUREIN TRANSGLYCOSYLASE-RELATED"/>
    <property type="match status" value="1"/>
</dbReference>
<dbReference type="Proteomes" id="UP000031623">
    <property type="component" value="Chromosome"/>
</dbReference>
<dbReference type="STRING" id="40754.THII_3163"/>
<keyword evidence="4" id="KW-1185">Reference proteome</keyword>
<evidence type="ECO:0000259" key="2">
    <source>
        <dbReference type="Pfam" id="PF01464"/>
    </source>
</evidence>
<dbReference type="InterPro" id="IPR023346">
    <property type="entry name" value="Lysozyme-like_dom_sf"/>
</dbReference>